<comment type="caution">
    <text evidence="2">The sequence shown here is derived from an EMBL/GenBank/DDBJ whole genome shotgun (WGS) entry which is preliminary data.</text>
</comment>
<dbReference type="Proteomes" id="UP000198287">
    <property type="component" value="Unassembled WGS sequence"/>
</dbReference>
<dbReference type="EMBL" id="LNIX01000002">
    <property type="protein sequence ID" value="OXA59913.1"/>
    <property type="molecule type" value="Genomic_DNA"/>
</dbReference>
<accession>A0A226EQL4</accession>
<proteinExistence type="predicted"/>
<dbReference type="AlphaFoldDB" id="A0A226EQL4"/>
<evidence type="ECO:0000313" key="2">
    <source>
        <dbReference type="EMBL" id="OXA59913.1"/>
    </source>
</evidence>
<sequence>MFFYRTDLFEGKTGAVGIVPPVHSSTHGLALSSGEIVEIMAIEISPSSIFERHQSSENLLVLKEESVNEEEKEKLSGKEKADEQKKKEDGICAAAACLAPAVTPKIFLCHVILVENGEFVCWLCGNINNQRRWHQSKRTRVYENMACQDPGTSYFLLETFFFYPSVGDCLPQETHVLLLVPQQRIKFFNSTIYHCNLSSFINDRDQFTRTMSESDDDMSDELLAQLQEEHEVASYRWNKFLAKRKAAAEKLVQISDGPSTSKMVRHDDPPPAVAPVAADAASPSPSPS</sequence>
<evidence type="ECO:0000256" key="1">
    <source>
        <dbReference type="SAM" id="MobiDB-lite"/>
    </source>
</evidence>
<feature type="compositionally biased region" description="Low complexity" evidence="1">
    <location>
        <begin position="274"/>
        <end position="288"/>
    </location>
</feature>
<feature type="region of interest" description="Disordered" evidence="1">
    <location>
        <begin position="254"/>
        <end position="288"/>
    </location>
</feature>
<name>A0A226EQL4_FOLCA</name>
<protein>
    <submittedName>
        <fullName evidence="2">Uncharacterized protein</fullName>
    </submittedName>
</protein>
<evidence type="ECO:0000313" key="3">
    <source>
        <dbReference type="Proteomes" id="UP000198287"/>
    </source>
</evidence>
<gene>
    <name evidence="2" type="ORF">Fcan01_05834</name>
</gene>
<reference evidence="2 3" key="1">
    <citation type="submission" date="2015-12" db="EMBL/GenBank/DDBJ databases">
        <title>The genome of Folsomia candida.</title>
        <authorList>
            <person name="Faddeeva A."/>
            <person name="Derks M.F."/>
            <person name="Anvar Y."/>
            <person name="Smit S."/>
            <person name="Van Straalen N."/>
            <person name="Roelofs D."/>
        </authorList>
    </citation>
    <scope>NUCLEOTIDE SEQUENCE [LARGE SCALE GENOMIC DNA]</scope>
    <source>
        <strain evidence="2 3">VU population</strain>
        <tissue evidence="2">Whole body</tissue>
    </source>
</reference>
<keyword evidence="3" id="KW-1185">Reference proteome</keyword>
<organism evidence="2 3">
    <name type="scientific">Folsomia candida</name>
    <name type="common">Springtail</name>
    <dbReference type="NCBI Taxonomy" id="158441"/>
    <lineage>
        <taxon>Eukaryota</taxon>
        <taxon>Metazoa</taxon>
        <taxon>Ecdysozoa</taxon>
        <taxon>Arthropoda</taxon>
        <taxon>Hexapoda</taxon>
        <taxon>Collembola</taxon>
        <taxon>Entomobryomorpha</taxon>
        <taxon>Isotomoidea</taxon>
        <taxon>Isotomidae</taxon>
        <taxon>Proisotominae</taxon>
        <taxon>Folsomia</taxon>
    </lineage>
</organism>